<dbReference type="Pfam" id="PF14372">
    <property type="entry name" value="hAT-like_RNase-H"/>
    <property type="match status" value="1"/>
</dbReference>
<feature type="domain" description="hAT-like transposase RNase-H fold" evidence="8">
    <location>
        <begin position="307"/>
        <end position="404"/>
    </location>
</feature>
<dbReference type="AlphaFoldDB" id="A0A7N2LWA7"/>
<protein>
    <recommendedName>
        <fullName evidence="11">Transposase</fullName>
    </recommendedName>
</protein>
<evidence type="ECO:0000259" key="7">
    <source>
        <dbReference type="Pfam" id="PF05699"/>
    </source>
</evidence>
<evidence type="ECO:0000259" key="8">
    <source>
        <dbReference type="Pfam" id="PF14372"/>
    </source>
</evidence>
<reference evidence="9 10" key="1">
    <citation type="journal article" date="2016" name="G3 (Bethesda)">
        <title>First Draft Assembly and Annotation of the Genome of a California Endemic Oak Quercus lobata Nee (Fagaceae).</title>
        <authorList>
            <person name="Sork V.L."/>
            <person name="Fitz-Gibbon S.T."/>
            <person name="Puiu D."/>
            <person name="Crepeau M."/>
            <person name="Gugger P.F."/>
            <person name="Sherman R."/>
            <person name="Stevens K."/>
            <person name="Langley C.H."/>
            <person name="Pellegrini M."/>
            <person name="Salzberg S.L."/>
        </authorList>
    </citation>
    <scope>NUCLEOTIDE SEQUENCE [LARGE SCALE GENOMIC DNA]</scope>
    <source>
        <strain evidence="9 10">cv. SW786</strain>
    </source>
</reference>
<dbReference type="InterPro" id="IPR012337">
    <property type="entry name" value="RNaseH-like_sf"/>
</dbReference>
<dbReference type="InterPro" id="IPR008906">
    <property type="entry name" value="HATC_C_dom"/>
</dbReference>
<dbReference type="InParanoid" id="A0A7N2LWA7"/>
<dbReference type="Gramene" id="QL06p013428:mrna">
    <property type="protein sequence ID" value="QL06p013428:mrna:CDS:2"/>
    <property type="gene ID" value="QL06p013428"/>
</dbReference>
<keyword evidence="6" id="KW-0539">Nucleus</keyword>
<evidence type="ECO:0008006" key="11">
    <source>
        <dbReference type="Google" id="ProtNLM"/>
    </source>
</evidence>
<dbReference type="RefSeq" id="XP_030975701.1">
    <property type="nucleotide sequence ID" value="XM_031119841.1"/>
</dbReference>
<dbReference type="GO" id="GO:0003677">
    <property type="term" value="F:DNA binding"/>
    <property type="evidence" value="ECO:0007669"/>
    <property type="project" value="UniProtKB-KW"/>
</dbReference>
<evidence type="ECO:0000256" key="1">
    <source>
        <dbReference type="ARBA" id="ARBA00004123"/>
    </source>
</evidence>
<sequence>MSGEHAKENALDAEVRAHSLDNESFGGPNENVGENLVFDDTKRARAFALWVCAEDVPLRAIEVPSFLDLVHTLNPLANPLNVKMVKAECLKIFKEEKVKIKQVLADFNGQISLSVDVLNTPVCDEYMCLTAHFVEDGWEVKKWVLSFFRVWGEEDYASKVLLKCLSDWKIENKIFTITMKNGNDYDATVKILKDRVQEKKKFQLNGRLFHVYCCADMLSVIVRDALAEIADIIDEVLDFAVCAKPSPFWHLTYVGLKEASELYSMGEFFGDEYHGIQLPPADVWHKAEAFVKLLGSIYNVAKKLFEAKYPTANNYLHNLQELRASLIHESMSTDRFIKPIAEKMFQKFDKYWNDMFLLLALTTLLDPRFKKKYFEFSSLKYEDSDGKFRVAAVLDALQTLYDEYANTIDEDEKPMSKSSASFECEGSDGPCPKIRRVEEGCGSSKDGFDWVQEYKQFIQPKGQHPKSELDFYLEEPVLPWIEDFDIISWWRASSSKYPILSRVARDLLAIPISIVTSYDAYHTTARQIDWTLMSSGRDIMGALMCTRSWNQSNSYEDEDEDED</sequence>
<keyword evidence="2" id="KW-0479">Metal-binding</keyword>
<dbReference type="GeneID" id="115995324"/>
<evidence type="ECO:0000256" key="2">
    <source>
        <dbReference type="ARBA" id="ARBA00022723"/>
    </source>
</evidence>
<feature type="domain" description="HAT C-terminal dimerisation" evidence="7">
    <location>
        <begin position="468"/>
        <end position="549"/>
    </location>
</feature>
<keyword evidence="5" id="KW-0238">DNA-binding</keyword>
<comment type="subcellular location">
    <subcellularLocation>
        <location evidence="1">Nucleus</location>
    </subcellularLocation>
</comment>
<reference evidence="9" key="2">
    <citation type="submission" date="2021-01" db="UniProtKB">
        <authorList>
            <consortium name="EnsemblPlants"/>
        </authorList>
    </citation>
    <scope>IDENTIFICATION</scope>
</reference>
<evidence type="ECO:0000256" key="4">
    <source>
        <dbReference type="ARBA" id="ARBA00022833"/>
    </source>
</evidence>
<dbReference type="OMA" id="LKCPRED"/>
<evidence type="ECO:0000256" key="3">
    <source>
        <dbReference type="ARBA" id="ARBA00022771"/>
    </source>
</evidence>
<dbReference type="Pfam" id="PF05699">
    <property type="entry name" value="Dimer_Tnp_hAT"/>
    <property type="match status" value="1"/>
</dbReference>
<dbReference type="SUPFAM" id="SSF53098">
    <property type="entry name" value="Ribonuclease H-like"/>
    <property type="match status" value="1"/>
</dbReference>
<evidence type="ECO:0000313" key="10">
    <source>
        <dbReference type="Proteomes" id="UP000594261"/>
    </source>
</evidence>
<evidence type="ECO:0000313" key="9">
    <source>
        <dbReference type="EnsemblPlants" id="QL06p013428:mrna:CDS:2"/>
    </source>
</evidence>
<dbReference type="InterPro" id="IPR025525">
    <property type="entry name" value="hAT-like_transposase_RNase-H"/>
</dbReference>
<dbReference type="Proteomes" id="UP000594261">
    <property type="component" value="Chromosome 6"/>
</dbReference>
<keyword evidence="3" id="KW-0863">Zinc-finger</keyword>
<dbReference type="GO" id="GO:0008270">
    <property type="term" value="F:zinc ion binding"/>
    <property type="evidence" value="ECO:0007669"/>
    <property type="project" value="UniProtKB-KW"/>
</dbReference>
<dbReference type="EMBL" id="LRBV02000006">
    <property type="status" value="NOT_ANNOTATED_CDS"/>
    <property type="molecule type" value="Genomic_DNA"/>
</dbReference>
<name>A0A7N2LWA7_QUELO</name>
<dbReference type="KEGG" id="qlo:115995324"/>
<accession>A0A7N2LWA7</accession>
<dbReference type="InterPro" id="IPR052035">
    <property type="entry name" value="ZnF_BED_domain_contain"/>
</dbReference>
<dbReference type="PANTHER" id="PTHR46481">
    <property type="entry name" value="ZINC FINGER BED DOMAIN-CONTAINING PROTEIN 4"/>
    <property type="match status" value="1"/>
</dbReference>
<evidence type="ECO:0000256" key="6">
    <source>
        <dbReference type="ARBA" id="ARBA00023242"/>
    </source>
</evidence>
<dbReference type="OrthoDB" id="1607513at2759"/>
<proteinExistence type="predicted"/>
<dbReference type="EnsemblPlants" id="QL06p013428:mrna">
    <property type="protein sequence ID" value="QL06p013428:mrna:CDS:2"/>
    <property type="gene ID" value="QL06p013428"/>
</dbReference>
<gene>
    <name evidence="9" type="primary">LOC115995324</name>
</gene>
<dbReference type="GO" id="GO:0005634">
    <property type="term" value="C:nucleus"/>
    <property type="evidence" value="ECO:0007669"/>
    <property type="project" value="UniProtKB-SubCell"/>
</dbReference>
<keyword evidence="4" id="KW-0862">Zinc</keyword>
<organism evidence="9 10">
    <name type="scientific">Quercus lobata</name>
    <name type="common">Valley oak</name>
    <dbReference type="NCBI Taxonomy" id="97700"/>
    <lineage>
        <taxon>Eukaryota</taxon>
        <taxon>Viridiplantae</taxon>
        <taxon>Streptophyta</taxon>
        <taxon>Embryophyta</taxon>
        <taxon>Tracheophyta</taxon>
        <taxon>Spermatophyta</taxon>
        <taxon>Magnoliopsida</taxon>
        <taxon>eudicotyledons</taxon>
        <taxon>Gunneridae</taxon>
        <taxon>Pentapetalae</taxon>
        <taxon>rosids</taxon>
        <taxon>fabids</taxon>
        <taxon>Fagales</taxon>
        <taxon>Fagaceae</taxon>
        <taxon>Quercus</taxon>
    </lineage>
</organism>
<keyword evidence="10" id="KW-1185">Reference proteome</keyword>
<evidence type="ECO:0000256" key="5">
    <source>
        <dbReference type="ARBA" id="ARBA00023125"/>
    </source>
</evidence>
<dbReference type="PANTHER" id="PTHR46481:SF10">
    <property type="entry name" value="ZINC FINGER BED DOMAIN-CONTAINING PROTEIN 39"/>
    <property type="match status" value="1"/>
</dbReference>
<dbReference type="GO" id="GO:0046983">
    <property type="term" value="F:protein dimerization activity"/>
    <property type="evidence" value="ECO:0007669"/>
    <property type="project" value="InterPro"/>
</dbReference>